<feature type="transmembrane region" description="Helical" evidence="1">
    <location>
        <begin position="29"/>
        <end position="47"/>
    </location>
</feature>
<evidence type="ECO:0008006" key="4">
    <source>
        <dbReference type="Google" id="ProtNLM"/>
    </source>
</evidence>
<evidence type="ECO:0000313" key="3">
    <source>
        <dbReference type="Proteomes" id="UP000265431"/>
    </source>
</evidence>
<dbReference type="EMBL" id="QWGB01000014">
    <property type="protein sequence ID" value="RIJ20444.1"/>
    <property type="molecule type" value="Genomic_DNA"/>
</dbReference>
<feature type="transmembrane region" description="Helical" evidence="1">
    <location>
        <begin position="276"/>
        <end position="299"/>
    </location>
</feature>
<keyword evidence="3" id="KW-1185">Reference proteome</keyword>
<evidence type="ECO:0000313" key="2">
    <source>
        <dbReference type="EMBL" id="RIJ20444.1"/>
    </source>
</evidence>
<keyword evidence="1" id="KW-0812">Transmembrane</keyword>
<keyword evidence="1" id="KW-0472">Membrane</keyword>
<reference evidence="2 3" key="1">
    <citation type="submission" date="2018-08" db="EMBL/GenBank/DDBJ databases">
        <title>Henriciella mobilis sp. nov., isolated from seawater.</title>
        <authorList>
            <person name="Cheng H."/>
            <person name="Wu Y.-H."/>
            <person name="Xu X.-W."/>
            <person name="Guo L.-L."/>
        </authorList>
    </citation>
    <scope>NUCLEOTIDE SEQUENCE [LARGE SCALE GENOMIC DNA]</scope>
    <source>
        <strain evidence="2 3">CCUG66934</strain>
    </source>
</reference>
<comment type="caution">
    <text evidence="2">The sequence shown here is derived from an EMBL/GenBank/DDBJ whole genome shotgun (WGS) entry which is preliminary data.</text>
</comment>
<name>A0A399QQ77_9PROT</name>
<feature type="transmembrane region" description="Helical" evidence="1">
    <location>
        <begin position="129"/>
        <end position="159"/>
    </location>
</feature>
<feature type="transmembrane region" description="Helical" evidence="1">
    <location>
        <begin position="87"/>
        <end position="108"/>
    </location>
</feature>
<gene>
    <name evidence="2" type="ORF">D1224_15080</name>
</gene>
<organism evidence="2 3">
    <name type="scientific">Henriciella barbarensis</name>
    <dbReference type="NCBI Taxonomy" id="86342"/>
    <lineage>
        <taxon>Bacteria</taxon>
        <taxon>Pseudomonadati</taxon>
        <taxon>Pseudomonadota</taxon>
        <taxon>Alphaproteobacteria</taxon>
        <taxon>Hyphomonadales</taxon>
        <taxon>Hyphomonadaceae</taxon>
        <taxon>Henriciella</taxon>
    </lineage>
</organism>
<keyword evidence="1" id="KW-1133">Transmembrane helix</keyword>
<dbReference type="Proteomes" id="UP000265431">
    <property type="component" value="Unassembled WGS sequence"/>
</dbReference>
<evidence type="ECO:0000256" key="1">
    <source>
        <dbReference type="SAM" id="Phobius"/>
    </source>
</evidence>
<dbReference type="AlphaFoldDB" id="A0A399QQ77"/>
<dbReference type="OrthoDB" id="7617808at2"/>
<feature type="transmembrane region" description="Helical" evidence="1">
    <location>
        <begin position="171"/>
        <end position="196"/>
    </location>
</feature>
<feature type="transmembrane region" description="Helical" evidence="1">
    <location>
        <begin position="217"/>
        <end position="239"/>
    </location>
</feature>
<proteinExistence type="predicted"/>
<sequence>MVEHRFSFANAMLHFAQARGPGGFIWKYALAYLLAVLLMGGLAYVLFQPLIGLFTNVLLQVAQEAMSGDDIEVVMTREISGMAGRIVFSYIGLLLLTALVWSMFEAAIQRRYVREEGFSIGIGADEFRLLLVAFMWLLFNIVGYLASAIIAAILGAVIMGLGGGENFALGFSFPIVFLLAAFGWLYCTVRLAPAAGLTIRDSRLQFLNAWGASRGRFLPLFFAYVFLGIIFWIIFTVLYSGGAAATFSIFMANFGSIEQIEANPAELIFFVLQGRFIASLVGIYAVLLTINGLLAYVWAGPASLAAKTDPRGGGIAQAPDVFA</sequence>
<protein>
    <recommendedName>
        <fullName evidence="4">Glycerophosphoryl diester phosphodiesterase membrane domain-containing protein</fullName>
    </recommendedName>
</protein>
<accession>A0A399QQ77</accession>